<name>A0A8S5L8S0_9CAUD</name>
<proteinExistence type="predicted"/>
<reference evidence="1" key="1">
    <citation type="journal article" date="2021" name="Proc. Natl. Acad. Sci. U.S.A.">
        <title>A Catalog of Tens of Thousands of Viruses from Human Metagenomes Reveals Hidden Associations with Chronic Diseases.</title>
        <authorList>
            <person name="Tisza M.J."/>
            <person name="Buck C.B."/>
        </authorList>
    </citation>
    <scope>NUCLEOTIDE SEQUENCE</scope>
    <source>
        <strain evidence="1">Ctj7f2</strain>
    </source>
</reference>
<organism evidence="1">
    <name type="scientific">Siphoviridae sp. ctj7f2</name>
    <dbReference type="NCBI Taxonomy" id="2823593"/>
    <lineage>
        <taxon>Viruses</taxon>
        <taxon>Duplodnaviria</taxon>
        <taxon>Heunggongvirae</taxon>
        <taxon>Uroviricota</taxon>
        <taxon>Caudoviricetes</taxon>
    </lineage>
</organism>
<accession>A0A8S5L8S0</accession>
<sequence length="46" mass="4994">MIHLTQYGGLDSIPRYGTPAIVMKAKVDLSGHLPNLLSPRHAPETP</sequence>
<dbReference type="EMBL" id="BK014656">
    <property type="protein sequence ID" value="DAD66287.1"/>
    <property type="molecule type" value="Genomic_DNA"/>
</dbReference>
<protein>
    <submittedName>
        <fullName evidence="1">Uncharacterized protein</fullName>
    </submittedName>
</protein>
<evidence type="ECO:0000313" key="1">
    <source>
        <dbReference type="EMBL" id="DAD66287.1"/>
    </source>
</evidence>